<dbReference type="PANTHER" id="PTHR10566">
    <property type="entry name" value="CHAPERONE-ACTIVITY OF BC1 COMPLEX CABC1 -RELATED"/>
    <property type="match status" value="1"/>
</dbReference>
<reference evidence="4 5" key="1">
    <citation type="journal article" date="2022" name="Syst. Appl. Microbiol.">
        <title>Rhodopirellula aestuarii sp. nov., a novel member of the genus Rhodopirellula isolated from brackish sediments collected in the Tagus River estuary, Portugal.</title>
        <authorList>
            <person name="Vitorino I.R."/>
            <person name="Klimek D."/>
            <person name="Calusinska M."/>
            <person name="Lobo-da-Cunha A."/>
            <person name="Vasconcelos V."/>
            <person name="Lage O.M."/>
        </authorList>
    </citation>
    <scope>NUCLEOTIDE SEQUENCE [LARGE SCALE GENOMIC DNA]</scope>
    <source>
        <strain evidence="4 5">ICT_H3.1</strain>
    </source>
</reference>
<dbReference type="InterPro" id="IPR004147">
    <property type="entry name" value="ABC1_dom"/>
</dbReference>
<evidence type="ECO:0000259" key="3">
    <source>
        <dbReference type="Pfam" id="PF03109"/>
    </source>
</evidence>
<comment type="similarity">
    <text evidence="1">Belongs to the protein kinase superfamily. ADCK protein kinase family.</text>
</comment>
<protein>
    <submittedName>
        <fullName evidence="4">AarF/ABC1/UbiB kinase family protein</fullName>
    </submittedName>
</protein>
<keyword evidence="5" id="KW-1185">Reference proteome</keyword>
<gene>
    <name evidence="4" type="ORF">NB063_06110</name>
</gene>
<feature type="transmembrane region" description="Helical" evidence="2">
    <location>
        <begin position="522"/>
        <end position="542"/>
    </location>
</feature>
<evidence type="ECO:0000256" key="2">
    <source>
        <dbReference type="SAM" id="Phobius"/>
    </source>
</evidence>
<comment type="caution">
    <text evidence="4">The sequence shown here is derived from an EMBL/GenBank/DDBJ whole genome shotgun (WGS) entry which is preliminary data.</text>
</comment>
<accession>A0ABT0U0W1</accession>
<dbReference type="SUPFAM" id="SSF56112">
    <property type="entry name" value="Protein kinase-like (PK-like)"/>
    <property type="match status" value="1"/>
</dbReference>
<dbReference type="Pfam" id="PF03109">
    <property type="entry name" value="ABC1"/>
    <property type="match status" value="1"/>
</dbReference>
<sequence>MELTEVPQLFRNADRFREVVTILAKHGLADWISGVPSYWLSRFRVSIDESLTTDERIRIAITQLGTTFIKLGQVLSTRADLVGAELAQEFAQLRENTPHDSAEVAIAMIESELGGRVDELFASFDSEPMASASIGQVHPATLHNGQQVVVKVQHAGIERRIVSDLEIMVKLAEIAEEQSSQLRQYRPVQTMREFQKTLMQELDFNRELRNMNRFRKNFAEESNVRFATPYPELSSRRVLTMERLDGVSISDTCALRACGANLSEIARRGANIFLDMIFRDGFYHADPHPGNLMLLDCEHESAKAPSCVGLLDCGMVGKIDDGLRDDLEVALIASVGRDAKVISEVVARLGRVPADFDEPALVADIQELIDEYSDQTIHDFNISEALRDVVAIIRQHRIYLPSKVAMLLKVLGMLEGTAHQLNPQFSLAELIEPYGKRAMLRRFSPKQLYDRMKSRVDDWDRFFKLLPLDLAEILHSLKQGSFDVHLQHRRLEPIVNRLVMGILTAALFVGSASLWSNGVSPTLFGISLPGVLGCTAAVFMGVRISLAIRRSRRAEND</sequence>
<evidence type="ECO:0000313" key="5">
    <source>
        <dbReference type="Proteomes" id="UP001202961"/>
    </source>
</evidence>
<evidence type="ECO:0000256" key="1">
    <source>
        <dbReference type="ARBA" id="ARBA00009670"/>
    </source>
</evidence>
<dbReference type="EMBL" id="JAMQBK010000018">
    <property type="protein sequence ID" value="MCM2370195.1"/>
    <property type="molecule type" value="Genomic_DNA"/>
</dbReference>
<keyword evidence="2" id="KW-0812">Transmembrane</keyword>
<organism evidence="4 5">
    <name type="scientific">Aporhodopirellula aestuarii</name>
    <dbReference type="NCBI Taxonomy" id="2950107"/>
    <lineage>
        <taxon>Bacteria</taxon>
        <taxon>Pseudomonadati</taxon>
        <taxon>Planctomycetota</taxon>
        <taxon>Planctomycetia</taxon>
        <taxon>Pirellulales</taxon>
        <taxon>Pirellulaceae</taxon>
        <taxon>Aporhodopirellula</taxon>
    </lineage>
</organism>
<feature type="domain" description="ABC1 atypical kinase-like" evidence="3">
    <location>
        <begin position="93"/>
        <end position="345"/>
    </location>
</feature>
<keyword evidence="2" id="KW-0472">Membrane</keyword>
<dbReference type="GO" id="GO:0016301">
    <property type="term" value="F:kinase activity"/>
    <property type="evidence" value="ECO:0007669"/>
    <property type="project" value="UniProtKB-KW"/>
</dbReference>
<proteinExistence type="inferred from homology"/>
<dbReference type="CDD" id="cd05121">
    <property type="entry name" value="ABC1_ADCK3-like"/>
    <property type="match status" value="1"/>
</dbReference>
<dbReference type="Proteomes" id="UP001202961">
    <property type="component" value="Unassembled WGS sequence"/>
</dbReference>
<dbReference type="InterPro" id="IPR050154">
    <property type="entry name" value="UbiB_kinase"/>
</dbReference>
<keyword evidence="4" id="KW-0808">Transferase</keyword>
<feature type="transmembrane region" description="Helical" evidence="2">
    <location>
        <begin position="498"/>
        <end position="516"/>
    </location>
</feature>
<dbReference type="RefSeq" id="WP_250927867.1">
    <property type="nucleotide sequence ID" value="NZ_JAMQBK010000018.1"/>
</dbReference>
<dbReference type="PANTHER" id="PTHR10566:SF113">
    <property type="entry name" value="PROTEIN ACTIVITY OF BC1 COMPLEX KINASE 7, CHLOROPLASTIC"/>
    <property type="match status" value="1"/>
</dbReference>
<dbReference type="InterPro" id="IPR011009">
    <property type="entry name" value="Kinase-like_dom_sf"/>
</dbReference>
<evidence type="ECO:0000313" key="4">
    <source>
        <dbReference type="EMBL" id="MCM2370195.1"/>
    </source>
</evidence>
<name>A0ABT0U0W1_9BACT</name>
<keyword evidence="4" id="KW-0418">Kinase</keyword>
<keyword evidence="2" id="KW-1133">Transmembrane helix</keyword>